<comment type="caution">
    <text evidence="1">The sequence shown here is derived from an EMBL/GenBank/DDBJ whole genome shotgun (WGS) entry which is preliminary data.</text>
</comment>
<dbReference type="Proteomes" id="UP001224781">
    <property type="component" value="Unassembled WGS sequence"/>
</dbReference>
<accession>A0ABU0UGH7</accession>
<sequence>MAGYPSRRHEKVRGVDDLHCIIKSARKGSDLSVEDTDVTDKGIASGVHYSVADDCSKRIKTFLFSTRFCKTCFAGKNLVKSLREAIDFF</sequence>
<reference evidence="1 2" key="1">
    <citation type="submission" date="2023-07" db="EMBL/GenBank/DDBJ databases">
        <title>Functional and genomic diversity of the sorghum phyllosphere microbiome.</title>
        <authorList>
            <person name="Shade A."/>
        </authorList>
    </citation>
    <scope>NUCLEOTIDE SEQUENCE [LARGE SCALE GENOMIC DNA]</scope>
    <source>
        <strain evidence="1 2">SORGH_AS_1126</strain>
    </source>
</reference>
<proteinExistence type="predicted"/>
<name>A0ABU0UGH7_9HYPH</name>
<dbReference type="EMBL" id="JAUTBL010000001">
    <property type="protein sequence ID" value="MDQ1184041.1"/>
    <property type="molecule type" value="Genomic_DNA"/>
</dbReference>
<evidence type="ECO:0000313" key="2">
    <source>
        <dbReference type="Proteomes" id="UP001224781"/>
    </source>
</evidence>
<gene>
    <name evidence="1" type="ORF">QE408_001163</name>
</gene>
<evidence type="ECO:0000313" key="1">
    <source>
        <dbReference type="EMBL" id="MDQ1184041.1"/>
    </source>
</evidence>
<organism evidence="1 2">
    <name type="scientific">Agrobacterium larrymoorei</name>
    <dbReference type="NCBI Taxonomy" id="160699"/>
    <lineage>
        <taxon>Bacteria</taxon>
        <taxon>Pseudomonadati</taxon>
        <taxon>Pseudomonadota</taxon>
        <taxon>Alphaproteobacteria</taxon>
        <taxon>Hyphomicrobiales</taxon>
        <taxon>Rhizobiaceae</taxon>
        <taxon>Rhizobium/Agrobacterium group</taxon>
        <taxon>Agrobacterium</taxon>
    </lineage>
</organism>
<keyword evidence="2" id="KW-1185">Reference proteome</keyword>
<protein>
    <submittedName>
        <fullName evidence="1">Uncharacterized protein</fullName>
    </submittedName>
</protein>